<reference evidence="1 2" key="1">
    <citation type="journal article" date="2021" name="Int. J. Syst. Evol. Microbiol.">
        <title>Amazonocrinis nigriterrae gen. nov., sp. nov., Atlanticothrix silvestris gen. nov., sp. nov. and Dendronalium phyllosphericum gen. nov., sp. nov., nostocacean cyanobacteria from Brazilian environments.</title>
        <authorList>
            <person name="Alvarenga D.O."/>
            <person name="Andreote A.P.D."/>
            <person name="Branco L.H.Z."/>
            <person name="Delbaje E."/>
            <person name="Cruz R.B."/>
            <person name="Varani A.M."/>
            <person name="Fiore M.F."/>
        </authorList>
    </citation>
    <scope>NUCLEOTIDE SEQUENCE [LARGE SCALE GENOMIC DNA]</scope>
    <source>
        <strain evidence="1 2">CENA67</strain>
    </source>
</reference>
<dbReference type="Proteomes" id="UP000632766">
    <property type="component" value="Unassembled WGS sequence"/>
</dbReference>
<keyword evidence="2" id="KW-1185">Reference proteome</keyword>
<dbReference type="EMBL" id="JAECZC010000101">
    <property type="protein sequence ID" value="MBH8566628.1"/>
    <property type="molecule type" value="Genomic_DNA"/>
</dbReference>
<gene>
    <name evidence="1" type="ORF">I8748_31505</name>
</gene>
<name>A0A8J7I090_9NOST</name>
<evidence type="ECO:0000313" key="2">
    <source>
        <dbReference type="Proteomes" id="UP000632766"/>
    </source>
</evidence>
<dbReference type="AlphaFoldDB" id="A0A8J7I090"/>
<accession>A0A8J7I090</accession>
<sequence>MSKYQINIDFSNVDLASLETDEDFKKQAKILLPQALVKLGETVGEKTWEELNNTQNKAGTKQKFSQSEKRRFIQETGKNYQRHASNRERQELEEYIVEQLRSHKQGA</sequence>
<dbReference type="RefSeq" id="WP_198128376.1">
    <property type="nucleotide sequence ID" value="NZ_JAECZC010000101.1"/>
</dbReference>
<evidence type="ECO:0000313" key="1">
    <source>
        <dbReference type="EMBL" id="MBH8566628.1"/>
    </source>
</evidence>
<proteinExistence type="predicted"/>
<comment type="caution">
    <text evidence="1">The sequence shown here is derived from an EMBL/GenBank/DDBJ whole genome shotgun (WGS) entry which is preliminary data.</text>
</comment>
<protein>
    <submittedName>
        <fullName evidence="1">Uncharacterized protein</fullName>
    </submittedName>
</protein>
<organism evidence="1 2">
    <name type="scientific">Amazonocrinis nigriterrae CENA67</name>
    <dbReference type="NCBI Taxonomy" id="2794033"/>
    <lineage>
        <taxon>Bacteria</taxon>
        <taxon>Bacillati</taxon>
        <taxon>Cyanobacteriota</taxon>
        <taxon>Cyanophyceae</taxon>
        <taxon>Nostocales</taxon>
        <taxon>Nostocaceae</taxon>
        <taxon>Amazonocrinis</taxon>
        <taxon>Amazonocrinis nigriterrae</taxon>
    </lineage>
</organism>